<evidence type="ECO:0000313" key="2">
    <source>
        <dbReference type="EMBL" id="VDM76285.1"/>
    </source>
</evidence>
<protein>
    <submittedName>
        <fullName evidence="2">Uncharacterized protein</fullName>
    </submittedName>
</protein>
<feature type="compositionally biased region" description="Polar residues" evidence="1">
    <location>
        <begin position="47"/>
        <end position="57"/>
    </location>
</feature>
<gene>
    <name evidence="2" type="ORF">SVUK_LOCUS11283</name>
</gene>
<sequence length="131" mass="14834">MSRSRNLGRISKATKDLLERRRALRLDPTASHLKRLVANTTCRTALQESSKETFGSSTRKEKPKEVPQDLLDYRVPLTTLLSEDGTRTRDGDHEEFLHQSLLLVNTRVKTGPCFGRPLTSWRTSPRIACGT</sequence>
<dbReference type="AlphaFoldDB" id="A0A3P7L0L9"/>
<evidence type="ECO:0000313" key="3">
    <source>
        <dbReference type="Proteomes" id="UP000270094"/>
    </source>
</evidence>
<feature type="compositionally biased region" description="Basic and acidic residues" evidence="1">
    <location>
        <begin position="58"/>
        <end position="67"/>
    </location>
</feature>
<accession>A0A3P7L0L9</accession>
<dbReference type="Proteomes" id="UP000270094">
    <property type="component" value="Unassembled WGS sequence"/>
</dbReference>
<name>A0A3P7L0L9_STRVU</name>
<dbReference type="EMBL" id="UYYB01096695">
    <property type="protein sequence ID" value="VDM76285.1"/>
    <property type="molecule type" value="Genomic_DNA"/>
</dbReference>
<feature type="region of interest" description="Disordered" evidence="1">
    <location>
        <begin position="47"/>
        <end position="69"/>
    </location>
</feature>
<dbReference type="OrthoDB" id="5869208at2759"/>
<reference evidence="2 3" key="1">
    <citation type="submission" date="2018-11" db="EMBL/GenBank/DDBJ databases">
        <authorList>
            <consortium name="Pathogen Informatics"/>
        </authorList>
    </citation>
    <scope>NUCLEOTIDE SEQUENCE [LARGE SCALE GENOMIC DNA]</scope>
</reference>
<evidence type="ECO:0000256" key="1">
    <source>
        <dbReference type="SAM" id="MobiDB-lite"/>
    </source>
</evidence>
<organism evidence="2 3">
    <name type="scientific">Strongylus vulgaris</name>
    <name type="common">Blood worm</name>
    <dbReference type="NCBI Taxonomy" id="40348"/>
    <lineage>
        <taxon>Eukaryota</taxon>
        <taxon>Metazoa</taxon>
        <taxon>Ecdysozoa</taxon>
        <taxon>Nematoda</taxon>
        <taxon>Chromadorea</taxon>
        <taxon>Rhabditida</taxon>
        <taxon>Rhabditina</taxon>
        <taxon>Rhabditomorpha</taxon>
        <taxon>Strongyloidea</taxon>
        <taxon>Strongylidae</taxon>
        <taxon>Strongylus</taxon>
    </lineage>
</organism>
<proteinExistence type="predicted"/>
<keyword evidence="3" id="KW-1185">Reference proteome</keyword>